<dbReference type="GO" id="GO:0009007">
    <property type="term" value="F:site-specific DNA-methyltransferase (adenine-specific) activity"/>
    <property type="evidence" value="ECO:0007669"/>
    <property type="project" value="UniProtKB-EC"/>
</dbReference>
<keyword evidence="3" id="KW-0808">Transferase</keyword>
<dbReference type="InterPro" id="IPR046816">
    <property type="entry name" value="MmeI_Mtase"/>
</dbReference>
<keyword evidence="2" id="KW-0489">Methyltransferase</keyword>
<evidence type="ECO:0000313" key="6">
    <source>
        <dbReference type="EMBL" id="KHD05820.1"/>
    </source>
</evidence>
<comment type="caution">
    <text evidence="6">The sequence shown here is derived from an EMBL/GenBank/DDBJ whole genome shotgun (WGS) entry which is preliminary data.</text>
</comment>
<evidence type="ECO:0000256" key="2">
    <source>
        <dbReference type="ARBA" id="ARBA00022603"/>
    </source>
</evidence>
<evidence type="ECO:0000259" key="5">
    <source>
        <dbReference type="Pfam" id="PF20473"/>
    </source>
</evidence>
<dbReference type="Pfam" id="PF20473">
    <property type="entry name" value="MmeI_Mtase"/>
    <property type="match status" value="1"/>
</dbReference>
<comment type="catalytic activity">
    <reaction evidence="4">
        <text>a 2'-deoxyadenosine in DNA + S-adenosyl-L-methionine = an N(6)-methyl-2'-deoxyadenosine in DNA + S-adenosyl-L-homocysteine + H(+)</text>
        <dbReference type="Rhea" id="RHEA:15197"/>
        <dbReference type="Rhea" id="RHEA-COMP:12418"/>
        <dbReference type="Rhea" id="RHEA-COMP:12419"/>
        <dbReference type="ChEBI" id="CHEBI:15378"/>
        <dbReference type="ChEBI" id="CHEBI:57856"/>
        <dbReference type="ChEBI" id="CHEBI:59789"/>
        <dbReference type="ChEBI" id="CHEBI:90615"/>
        <dbReference type="ChEBI" id="CHEBI:90616"/>
        <dbReference type="EC" id="2.1.1.72"/>
    </reaction>
</comment>
<dbReference type="InterPro" id="IPR050953">
    <property type="entry name" value="N4_N6_ade-DNA_methylase"/>
</dbReference>
<evidence type="ECO:0000313" key="7">
    <source>
        <dbReference type="Proteomes" id="UP000030428"/>
    </source>
</evidence>
<dbReference type="EMBL" id="JSZA02000013">
    <property type="protein sequence ID" value="KHD05820.1"/>
    <property type="molecule type" value="Genomic_DNA"/>
</dbReference>
<accession>A0A0A6S2I8</accession>
<dbReference type="SUPFAM" id="SSF53335">
    <property type="entry name" value="S-adenosyl-L-methionine-dependent methyltransferases"/>
    <property type="match status" value="1"/>
</dbReference>
<gene>
    <name evidence="6" type="ORF">PN36_04875</name>
</gene>
<protein>
    <recommendedName>
        <fullName evidence="1">site-specific DNA-methyltransferase (adenine-specific)</fullName>
        <ecNumber evidence="1">2.1.1.72</ecNumber>
    </recommendedName>
</protein>
<evidence type="ECO:0000256" key="4">
    <source>
        <dbReference type="ARBA" id="ARBA00047942"/>
    </source>
</evidence>
<dbReference type="InterPro" id="IPR029063">
    <property type="entry name" value="SAM-dependent_MTases_sf"/>
</dbReference>
<dbReference type="AlphaFoldDB" id="A0A0A6S2I8"/>
<dbReference type="Proteomes" id="UP000030428">
    <property type="component" value="Unassembled WGS sequence"/>
</dbReference>
<sequence>MGWDINNEQGLAETYRHVVHEDALKIGRATKMPDYSFRVGGVRKFFVEAKKPAINLFKKTEPAYQVRRYGWNAKLSLSILTNFAEFAVYDCRIKPDKNDGASTARLFYIKYSDYQARWDELVALFSFEVLLKGKKAGPRGAASRLKILDPACGSGSFLLGAYQRLLNWHLEQYLQAPDKWVKGKKQRIYQSSGGSWKLTVDERKRILLNNIYGVDIDQQAVEVTKLSLLLKVLEDEQSVISQLSLFEKRVLPDLESNIKCGNSLIGDDFYAGQQLELLDHCH</sequence>
<dbReference type="EC" id="2.1.1.72" evidence="1"/>
<proteinExistence type="predicted"/>
<reference evidence="6 7" key="1">
    <citation type="journal article" date="2016" name="Front. Microbiol.">
        <title>Single-Cell (Meta-)Genomics of a Dimorphic Candidatus Thiomargarita nelsonii Reveals Genomic Plasticity.</title>
        <authorList>
            <person name="Flood B.E."/>
            <person name="Fliss P."/>
            <person name="Jones D.S."/>
            <person name="Dick G.J."/>
            <person name="Jain S."/>
            <person name="Kaster A.K."/>
            <person name="Winkel M."/>
            <person name="Mussmann M."/>
            <person name="Bailey J."/>
        </authorList>
    </citation>
    <scope>NUCLEOTIDE SEQUENCE [LARGE SCALE GENOMIC DNA]</scope>
    <source>
        <strain evidence="6">Hydrate Ridge</strain>
    </source>
</reference>
<evidence type="ECO:0000256" key="1">
    <source>
        <dbReference type="ARBA" id="ARBA00011900"/>
    </source>
</evidence>
<keyword evidence="7" id="KW-1185">Reference proteome</keyword>
<dbReference type="Gene3D" id="3.40.50.150">
    <property type="entry name" value="Vaccinia Virus protein VP39"/>
    <property type="match status" value="1"/>
</dbReference>
<dbReference type="PANTHER" id="PTHR33841:SF1">
    <property type="entry name" value="DNA METHYLTRANSFERASE A"/>
    <property type="match status" value="1"/>
</dbReference>
<organism evidence="6 7">
    <name type="scientific">Candidatus Thiomargarita nelsonii</name>
    <dbReference type="NCBI Taxonomy" id="1003181"/>
    <lineage>
        <taxon>Bacteria</taxon>
        <taxon>Pseudomonadati</taxon>
        <taxon>Pseudomonadota</taxon>
        <taxon>Gammaproteobacteria</taxon>
        <taxon>Thiotrichales</taxon>
        <taxon>Thiotrichaceae</taxon>
        <taxon>Thiomargarita</taxon>
    </lineage>
</organism>
<feature type="domain" description="MmeI-like DNA-methyltransferase" evidence="5">
    <location>
        <begin position="143"/>
        <end position="264"/>
    </location>
</feature>
<evidence type="ECO:0000256" key="3">
    <source>
        <dbReference type="ARBA" id="ARBA00022679"/>
    </source>
</evidence>
<dbReference type="GO" id="GO:0032259">
    <property type="term" value="P:methylation"/>
    <property type="evidence" value="ECO:0007669"/>
    <property type="project" value="UniProtKB-KW"/>
</dbReference>
<dbReference type="PANTHER" id="PTHR33841">
    <property type="entry name" value="DNA METHYLTRANSFERASE YEEA-RELATED"/>
    <property type="match status" value="1"/>
</dbReference>
<name>A0A0A6S2I8_9GAMM</name>